<keyword evidence="4" id="KW-1185">Reference proteome</keyword>
<evidence type="ECO:0000313" key="3">
    <source>
        <dbReference type="EMBL" id="KAE9461872.1"/>
    </source>
</evidence>
<accession>A0A6A4LXD1</accession>
<reference evidence="3 4" key="1">
    <citation type="journal article" date="2019" name="Genome Biol. Evol.">
        <title>The Rhododendron genome and chromosomal organization provide insight into shared whole-genome duplications across the heath family (Ericaceae).</title>
        <authorList>
            <person name="Soza V.L."/>
            <person name="Lindsley D."/>
            <person name="Waalkes A."/>
            <person name="Ramage E."/>
            <person name="Patwardhan R.P."/>
            <person name="Burton J.N."/>
            <person name="Adey A."/>
            <person name="Kumar A."/>
            <person name="Qiu R."/>
            <person name="Shendure J."/>
            <person name="Hall B."/>
        </authorList>
    </citation>
    <scope>NUCLEOTIDE SEQUENCE [LARGE SCALE GENOMIC DNA]</scope>
    <source>
        <strain evidence="3">RSF 1966-606</strain>
    </source>
</reference>
<evidence type="ECO:0000259" key="2">
    <source>
        <dbReference type="SMART" id="SM01162"/>
    </source>
</evidence>
<dbReference type="Gene3D" id="3.30.1370.110">
    <property type="match status" value="1"/>
</dbReference>
<feature type="compositionally biased region" description="Basic and acidic residues" evidence="1">
    <location>
        <begin position="77"/>
        <end position="95"/>
    </location>
</feature>
<protein>
    <recommendedName>
        <fullName evidence="2">DUF1771 domain-containing protein</fullName>
    </recommendedName>
</protein>
<organism evidence="3 4">
    <name type="scientific">Rhododendron williamsianum</name>
    <dbReference type="NCBI Taxonomy" id="262921"/>
    <lineage>
        <taxon>Eukaryota</taxon>
        <taxon>Viridiplantae</taxon>
        <taxon>Streptophyta</taxon>
        <taxon>Embryophyta</taxon>
        <taxon>Tracheophyta</taxon>
        <taxon>Spermatophyta</taxon>
        <taxon>Magnoliopsida</taxon>
        <taxon>eudicotyledons</taxon>
        <taxon>Gunneridae</taxon>
        <taxon>Pentapetalae</taxon>
        <taxon>asterids</taxon>
        <taxon>Ericales</taxon>
        <taxon>Ericaceae</taxon>
        <taxon>Ericoideae</taxon>
        <taxon>Rhodoreae</taxon>
        <taxon>Rhododendron</taxon>
    </lineage>
</organism>
<evidence type="ECO:0000313" key="4">
    <source>
        <dbReference type="Proteomes" id="UP000428333"/>
    </source>
</evidence>
<name>A0A6A4LXD1_9ERIC</name>
<dbReference type="Proteomes" id="UP000428333">
    <property type="component" value="Linkage Group LG04"/>
</dbReference>
<dbReference type="InterPro" id="IPR013899">
    <property type="entry name" value="DUF1771"/>
</dbReference>
<sequence length="490" mass="54239">MLQKLVYFWDGGIRFNPLDSDAETSILEGLLDKFGAAFSLEQIANAYCKAGRDANLIGAMLNELSNSTCMQPPNKLPKSEESSDVSHSDVSEESPHGVLESSKSGNNHVSGVLGKSYVSTFAKESKYFHVIELLSEKSSFNLAKDFGTNNATEELLFKMLGEGFQLDRDMIRNILGCCGYDLHKILSIFCKVSHSSSKFTLCLLFFSVIGYSYQSVEKLLDLSAVTSEKRDDFCGRSRHRSAYTSPKLESTSCAGGNLKLDLKANGSKLPRKQKGRIDIQHEVLSALFHAPGTSEEFHARTFGVNAVKKSKASGQAVVEASTNTTVESKIDKINPPNAIEEDDEGDSYVLLRKAVREYRATMKEYYKSAVDAFAKGDLSLADRLLEEGQFYHTKAREADEESAGIIFEPRNEETEDTVTLDLHENGAKEAIRLLKCHLSSLSGIPSMKYLKVIVETNDEDTSKGSRRRLIIKLLEKESIAWIEGENPGLC</sequence>
<dbReference type="SMART" id="SM01162">
    <property type="entry name" value="DUF1771"/>
    <property type="match status" value="1"/>
</dbReference>
<dbReference type="EMBL" id="QEFC01000934">
    <property type="protein sequence ID" value="KAE9461872.1"/>
    <property type="molecule type" value="Genomic_DNA"/>
</dbReference>
<comment type="caution">
    <text evidence="3">The sequence shown here is derived from an EMBL/GenBank/DDBJ whole genome shotgun (WGS) entry which is preliminary data.</text>
</comment>
<dbReference type="Pfam" id="PF08590">
    <property type="entry name" value="DUF1771"/>
    <property type="match status" value="1"/>
</dbReference>
<evidence type="ECO:0000256" key="1">
    <source>
        <dbReference type="SAM" id="MobiDB-lite"/>
    </source>
</evidence>
<dbReference type="AlphaFoldDB" id="A0A6A4LXD1"/>
<feature type="domain" description="DUF1771" evidence="2">
    <location>
        <begin position="347"/>
        <end position="412"/>
    </location>
</feature>
<dbReference type="PANTHER" id="PTHR47872">
    <property type="entry name" value="NUCLEAR RNA EXPORT FACTOR SDE5-RELATED"/>
    <property type="match status" value="1"/>
</dbReference>
<dbReference type="PANTHER" id="PTHR47872:SF3">
    <property type="entry name" value="NUCLEAR RNA EXPORT FACTOR SDE5 ISOFORM X1"/>
    <property type="match status" value="1"/>
</dbReference>
<feature type="non-terminal residue" evidence="3">
    <location>
        <position position="1"/>
    </location>
</feature>
<feature type="region of interest" description="Disordered" evidence="1">
    <location>
        <begin position="70"/>
        <end position="105"/>
    </location>
</feature>
<dbReference type="InterPro" id="IPR036063">
    <property type="entry name" value="Smr_dom_sf"/>
</dbReference>
<gene>
    <name evidence="3" type="ORF">C3L33_06236</name>
</gene>
<dbReference type="OrthoDB" id="1928104at2759"/>
<proteinExistence type="predicted"/>